<dbReference type="Proteomes" id="UP000480312">
    <property type="component" value="Unassembled WGS sequence"/>
</dbReference>
<evidence type="ECO:0000313" key="3">
    <source>
        <dbReference type="Proteomes" id="UP000480312"/>
    </source>
</evidence>
<dbReference type="CDD" id="cd00761">
    <property type="entry name" value="Glyco_tranf_GTA_type"/>
    <property type="match status" value="1"/>
</dbReference>
<dbReference type="RefSeq" id="WP_162218271.1">
    <property type="nucleotide sequence ID" value="NZ_JAAEHK010000008.1"/>
</dbReference>
<proteinExistence type="predicted"/>
<dbReference type="InterPro" id="IPR029044">
    <property type="entry name" value="Nucleotide-diphossugar_trans"/>
</dbReference>
<dbReference type="Gene3D" id="3.90.550.10">
    <property type="entry name" value="Spore Coat Polysaccharide Biosynthesis Protein SpsA, Chain A"/>
    <property type="match status" value="1"/>
</dbReference>
<accession>A0A7C9K5X4</accession>
<dbReference type="OrthoDB" id="433681at2"/>
<dbReference type="Pfam" id="PF00535">
    <property type="entry name" value="Glycos_transf_2"/>
    <property type="match status" value="1"/>
</dbReference>
<dbReference type="PANTHER" id="PTHR43685:SF11">
    <property type="entry name" value="GLYCOSYLTRANSFERASE TAGX-RELATED"/>
    <property type="match status" value="1"/>
</dbReference>
<gene>
    <name evidence="2" type="ORF">GPL32_07650</name>
</gene>
<comment type="caution">
    <text evidence="2">The sequence shown here is derived from an EMBL/GenBank/DDBJ whole genome shotgun (WGS) entry which is preliminary data.</text>
</comment>
<dbReference type="PANTHER" id="PTHR43685">
    <property type="entry name" value="GLYCOSYLTRANSFERASE"/>
    <property type="match status" value="1"/>
</dbReference>
<dbReference type="SUPFAM" id="SSF53448">
    <property type="entry name" value="Nucleotide-diphospho-sugar transferases"/>
    <property type="match status" value="1"/>
</dbReference>
<reference evidence="2 3" key="1">
    <citation type="submission" date="2020-01" db="EMBL/GenBank/DDBJ databases">
        <title>Whole genome sequencing of Halomonas alkaliphila strain LS44.</title>
        <authorList>
            <person name="Kumar S."/>
            <person name="Paul D."/>
            <person name="Shouche Y."/>
            <person name="Suryavanshi M.V."/>
        </authorList>
    </citation>
    <scope>NUCLEOTIDE SEQUENCE [LARGE SCALE GENOMIC DNA]</scope>
    <source>
        <strain evidence="2 3">LS44</strain>
    </source>
</reference>
<dbReference type="GO" id="GO:0016740">
    <property type="term" value="F:transferase activity"/>
    <property type="evidence" value="ECO:0007669"/>
    <property type="project" value="UniProtKB-KW"/>
</dbReference>
<dbReference type="InterPro" id="IPR050834">
    <property type="entry name" value="Glycosyltransf_2"/>
</dbReference>
<organism evidence="2 3">
    <name type="scientific">Vreelandella alkaliphila</name>
    <dbReference type="NCBI Taxonomy" id="272774"/>
    <lineage>
        <taxon>Bacteria</taxon>
        <taxon>Pseudomonadati</taxon>
        <taxon>Pseudomonadota</taxon>
        <taxon>Gammaproteobacteria</taxon>
        <taxon>Oceanospirillales</taxon>
        <taxon>Halomonadaceae</taxon>
        <taxon>Vreelandella</taxon>
    </lineage>
</organism>
<sequence length="662" mass="75472">MAIISYLKALYPFANTKERNDMRLLEQHGEFERRYYRQQMPPLQRWLWVRPQLHFLRLGWRKGLTPSPRFDTRWYTSRYADIERAKVNPLLHFLRHGIHEGRLPSPEGHISDFPLFQEQAVWLHHQAWHGHAGVAIPKLQALAAQGQSAALWYLAGWYYGQSRYEQALHYLQTLAEGDAGRYQPAVPHALLKCYVRLDEQTGLAALRKKHSFATKGLDKAMLQLASVDLPLEQRLAPLNQWLAKRKLVPLLPVESRRGLGQLKTRRVRTKVRRRMPLVSVVVPAYNAENTITVALKSLLAQSWPNIEIIVVDDASTDGTAKRVEKRARLEPKLTLIRHEKNQGAYSARNTGVKAARGAFVTVHDSDDWSHPQKIERQVLALIQRANAMATQSFWVRVDEHLRPLGPWHLCTDWLEPNPASVMVRREVFDTLGLWDEVAVAADNEFVERLQKHYGVDALFKVAADVPLAFSLVQAASLTQRKTTHVRTIHCGVRHLYHQAAAWWRKRQVVPVMSNQGQRRLFPTPLGNHPRPCMDYDIAIVADVSARNPKLLQLLTTLLRLRQEGYCVVVCPWSRPEDFNTRWLADDMWELCHEEGIAVAHGGITLRCGEVRVQSLGPAVSWPDSVPQLTLREGVRDLAGNPLPAVQTESLKAYLVGGGRVVL</sequence>
<dbReference type="EMBL" id="JAAEHK010000008">
    <property type="protein sequence ID" value="NDL70381.1"/>
    <property type="molecule type" value="Genomic_DNA"/>
</dbReference>
<keyword evidence="2" id="KW-0808">Transferase</keyword>
<evidence type="ECO:0000259" key="1">
    <source>
        <dbReference type="Pfam" id="PF00535"/>
    </source>
</evidence>
<feature type="domain" description="Glycosyltransferase 2-like" evidence="1">
    <location>
        <begin position="279"/>
        <end position="396"/>
    </location>
</feature>
<protein>
    <submittedName>
        <fullName evidence="2">Glycosyltransferase</fullName>
    </submittedName>
</protein>
<evidence type="ECO:0000313" key="2">
    <source>
        <dbReference type="EMBL" id="NDL70381.1"/>
    </source>
</evidence>
<dbReference type="InterPro" id="IPR001173">
    <property type="entry name" value="Glyco_trans_2-like"/>
</dbReference>
<dbReference type="AlphaFoldDB" id="A0A7C9K5X4"/>
<name>A0A7C9K5X4_9GAMM</name>